<sequence>MAKGQWMAGEAHSSCPALLETVAKFPTASWLISKACSAPRRGQLLMRALVQLQPGRERAWEAGGWVPGSGSSWFLSGASEPVSAGPPHLGRGAQRPGEARPGPQHSTQPAVFLMEYSSGGVREPGTDEARTPS</sequence>
<evidence type="ECO:0000313" key="2">
    <source>
        <dbReference type="Ensembl" id="ENSUAMP00000002715.1"/>
    </source>
</evidence>
<evidence type="ECO:0000313" key="3">
    <source>
        <dbReference type="Proteomes" id="UP000291022"/>
    </source>
</evidence>
<dbReference type="AlphaFoldDB" id="A0A452QDH5"/>
<keyword evidence="3" id="KW-1185">Reference proteome</keyword>
<feature type="region of interest" description="Disordered" evidence="1">
    <location>
        <begin position="76"/>
        <end position="133"/>
    </location>
</feature>
<protein>
    <submittedName>
        <fullName evidence="2">Uncharacterized protein</fullName>
    </submittedName>
</protein>
<dbReference type="Proteomes" id="UP000291022">
    <property type="component" value="Unassembled WGS sequence"/>
</dbReference>
<dbReference type="OMA" id="WMAGEAH"/>
<reference evidence="2" key="3">
    <citation type="submission" date="2025-09" db="UniProtKB">
        <authorList>
            <consortium name="Ensembl"/>
        </authorList>
    </citation>
    <scope>IDENTIFICATION</scope>
</reference>
<accession>A0A452QDH5</accession>
<dbReference type="GeneTree" id="ENSGT00910000146927"/>
<proteinExistence type="predicted"/>
<reference evidence="2" key="2">
    <citation type="submission" date="2025-08" db="UniProtKB">
        <authorList>
            <consortium name="Ensembl"/>
        </authorList>
    </citation>
    <scope>IDENTIFICATION</scope>
</reference>
<reference evidence="3" key="1">
    <citation type="submission" date="2016-06" db="EMBL/GenBank/DDBJ databases">
        <title>De novo assembly and RNA-Seq shows season-dependent expression and editing in black bear kidneys.</title>
        <authorList>
            <person name="Korstanje R."/>
            <person name="Srivastava A."/>
            <person name="Sarsani V.K."/>
            <person name="Sheehan S.M."/>
            <person name="Seger R.L."/>
            <person name="Barter M.E."/>
            <person name="Lindqvist C."/>
            <person name="Brody L.C."/>
            <person name="Mullikin J.C."/>
        </authorList>
    </citation>
    <scope>NUCLEOTIDE SEQUENCE [LARGE SCALE GENOMIC DNA]</scope>
</reference>
<dbReference type="Ensembl" id="ENSUAMT00000003097.1">
    <property type="protein sequence ID" value="ENSUAMP00000002715.1"/>
    <property type="gene ID" value="ENSUAMG00000002483.1"/>
</dbReference>
<feature type="compositionally biased region" description="Basic and acidic residues" evidence="1">
    <location>
        <begin position="124"/>
        <end position="133"/>
    </location>
</feature>
<evidence type="ECO:0000256" key="1">
    <source>
        <dbReference type="SAM" id="MobiDB-lite"/>
    </source>
</evidence>
<organism evidence="2 3">
    <name type="scientific">Ursus americanus</name>
    <name type="common">American black bear</name>
    <name type="synonym">Euarctos americanus</name>
    <dbReference type="NCBI Taxonomy" id="9643"/>
    <lineage>
        <taxon>Eukaryota</taxon>
        <taxon>Metazoa</taxon>
        <taxon>Chordata</taxon>
        <taxon>Craniata</taxon>
        <taxon>Vertebrata</taxon>
        <taxon>Euteleostomi</taxon>
        <taxon>Mammalia</taxon>
        <taxon>Eutheria</taxon>
        <taxon>Laurasiatheria</taxon>
        <taxon>Carnivora</taxon>
        <taxon>Caniformia</taxon>
        <taxon>Ursidae</taxon>
        <taxon>Ursus</taxon>
    </lineage>
</organism>
<name>A0A452QDH5_URSAM</name>